<evidence type="ECO:0008006" key="4">
    <source>
        <dbReference type="Google" id="ProtNLM"/>
    </source>
</evidence>
<proteinExistence type="predicted"/>
<dbReference type="EMBL" id="MKQR01000024">
    <property type="protein sequence ID" value="OLR91377.1"/>
    <property type="molecule type" value="Genomic_DNA"/>
</dbReference>
<protein>
    <recommendedName>
        <fullName evidence="4">DUF3558 domain-containing protein</fullName>
    </recommendedName>
</protein>
<dbReference type="STRING" id="1193682.BJP25_26425"/>
<comment type="caution">
    <text evidence="2">The sequence shown here is derived from an EMBL/GenBank/DDBJ whole genome shotgun (WGS) entry which is preliminary data.</text>
</comment>
<feature type="compositionally biased region" description="Low complexity" evidence="1">
    <location>
        <begin position="29"/>
        <end position="43"/>
    </location>
</feature>
<sequence length="325" mass="33740">MAVAGGLVAVLAACGTDLARSSGPRSTVPAAEGLAGPATTGTPQPGGGDAFSAASLRRVNPCGLLDEEVLAQFGTPARSRLRDFGLCSNYMKDPAGRDLNFTLTVGDSSLARKPEGSLKVGGLPTAESELDDKSACFLTAITETNPSRGITIQLGSDTPGGLCDPARKVLESAVNEVRDAKPPLEVQKGSLVDLDPCTTLDDATITTAIGDGATKNPTSLHTCAYNNRGVALRLDFTISNDPDDLAEAAETTPVDLGGIRAQQKSEVRSSARCELSWAHVKFEGAEGTSEVVNLDFTRYQPQAGEDPCTTLQAVAKALIPKLPQT</sequence>
<reference evidence="2 3" key="1">
    <citation type="submission" date="2016-10" db="EMBL/GenBank/DDBJ databases">
        <title>The Draft Genome Sequence of Actinokineospora bangkokensis 44EHWT reveals the biosynthetic pathway of antifungal compounds Thailandins with unusual extender unit butylmalonyl-CoA.</title>
        <authorList>
            <person name="Greule A."/>
            <person name="Intra B."/>
            <person name="Flemming S."/>
            <person name="Rommel M.G."/>
            <person name="Panbangred W."/>
            <person name="Bechthold A."/>
        </authorList>
    </citation>
    <scope>NUCLEOTIDE SEQUENCE [LARGE SCALE GENOMIC DNA]</scope>
    <source>
        <strain evidence="2 3">44EHW</strain>
    </source>
</reference>
<accession>A0A1Q9LH51</accession>
<keyword evidence="3" id="KW-1185">Reference proteome</keyword>
<evidence type="ECO:0000256" key="1">
    <source>
        <dbReference type="SAM" id="MobiDB-lite"/>
    </source>
</evidence>
<feature type="region of interest" description="Disordered" evidence="1">
    <location>
        <begin position="19"/>
        <end position="49"/>
    </location>
</feature>
<name>A0A1Q9LH51_9PSEU</name>
<organism evidence="2 3">
    <name type="scientific">Actinokineospora bangkokensis</name>
    <dbReference type="NCBI Taxonomy" id="1193682"/>
    <lineage>
        <taxon>Bacteria</taxon>
        <taxon>Bacillati</taxon>
        <taxon>Actinomycetota</taxon>
        <taxon>Actinomycetes</taxon>
        <taxon>Pseudonocardiales</taxon>
        <taxon>Pseudonocardiaceae</taxon>
        <taxon>Actinokineospora</taxon>
    </lineage>
</organism>
<evidence type="ECO:0000313" key="2">
    <source>
        <dbReference type="EMBL" id="OLR91377.1"/>
    </source>
</evidence>
<dbReference type="AlphaFoldDB" id="A0A1Q9LH51"/>
<gene>
    <name evidence="2" type="ORF">BJP25_26425</name>
</gene>
<evidence type="ECO:0000313" key="3">
    <source>
        <dbReference type="Proteomes" id="UP000186040"/>
    </source>
</evidence>
<dbReference type="Proteomes" id="UP000186040">
    <property type="component" value="Unassembled WGS sequence"/>
</dbReference>